<evidence type="ECO:0000256" key="9">
    <source>
        <dbReference type="ARBA" id="ARBA00023065"/>
    </source>
</evidence>
<dbReference type="Pfam" id="PF01544">
    <property type="entry name" value="CorA"/>
    <property type="match status" value="1"/>
</dbReference>
<keyword evidence="5" id="KW-0997">Cell inner membrane</keyword>
<dbReference type="AlphaFoldDB" id="A0A379ZIR3"/>
<gene>
    <name evidence="13" type="primary">zntB_2</name>
    <name evidence="13" type="ORF">NCTC10211_03798</name>
</gene>
<dbReference type="GO" id="GO:0015087">
    <property type="term" value="F:cobalt ion transmembrane transporter activity"/>
    <property type="evidence" value="ECO:0007669"/>
    <property type="project" value="TreeGrafter"/>
</dbReference>
<dbReference type="GO" id="GO:0015095">
    <property type="term" value="F:magnesium ion transmembrane transporter activity"/>
    <property type="evidence" value="ECO:0007669"/>
    <property type="project" value="TreeGrafter"/>
</dbReference>
<reference evidence="13 14" key="1">
    <citation type="submission" date="2018-06" db="EMBL/GenBank/DDBJ databases">
        <authorList>
            <consortium name="Pathogen Informatics"/>
            <person name="Doyle S."/>
        </authorList>
    </citation>
    <scope>NUCLEOTIDE SEQUENCE [LARGE SCALE GENOMIC DNA]</scope>
    <source>
        <strain evidence="13 14">NCTC10211</strain>
    </source>
</reference>
<dbReference type="CDD" id="cd12834">
    <property type="entry name" value="ZntB_u1"/>
    <property type="match status" value="1"/>
</dbReference>
<keyword evidence="6 12" id="KW-0812">Transmembrane</keyword>
<dbReference type="PANTHER" id="PTHR46494">
    <property type="entry name" value="CORA FAMILY METAL ION TRANSPORTER (EUROFUNG)"/>
    <property type="match status" value="1"/>
</dbReference>
<evidence type="ECO:0000256" key="2">
    <source>
        <dbReference type="ARBA" id="ARBA00009765"/>
    </source>
</evidence>
<comment type="subcellular location">
    <subcellularLocation>
        <location evidence="1">Cell membrane</location>
        <topology evidence="1">Multi-pass membrane protein</topology>
    </subcellularLocation>
</comment>
<comment type="similarity">
    <text evidence="2">Belongs to the CorA metal ion transporter (MIT) (TC 1.A.35) family.</text>
</comment>
<sequence>MVQRLAEKMHKLDFDDEVTGLIYGHVFRSGEPPARLNSQQVCQAYQALPSGDGFVWLHLNLNHAAAEKWLKNHFAISDFFFHEIRHGSHTTRIERQGDDLFAVLNDVIFHPEDSNPETATLWLYCCRGLVVTVRHKPVRLIERLLGRLTALELASSTELLAHLLEEQEDVLEQVVRQANQYVDAIEDRLLTRRVKRNRAELGRMRRMLLRFQRLLAPEPAALFRLLNRPPAWLSRKVVQDLRQFTEEFTVVLNDLASLTERIRLLQEELGAKLMEQNNRTLYTLTVITVLALPINIVAGFFGMNVGGDTAGQQSPRFYPAGVAGRQFYADRRLSGVQAPGRVVITGGRGTLLPAGHGCSRTAAAPDRADDPAGYPDGCASRRRR</sequence>
<dbReference type="PANTHER" id="PTHR46494:SF3">
    <property type="entry name" value="ZINC TRANSPORT PROTEIN ZNTB"/>
    <property type="match status" value="1"/>
</dbReference>
<keyword evidence="10 12" id="KW-0472">Membrane</keyword>
<proteinExistence type="inferred from homology"/>
<dbReference type="SUPFAM" id="SSF143865">
    <property type="entry name" value="CorA soluble domain-like"/>
    <property type="match status" value="1"/>
</dbReference>
<dbReference type="Gene3D" id="1.20.58.340">
    <property type="entry name" value="Magnesium transport protein CorA, transmembrane region"/>
    <property type="match status" value="2"/>
</dbReference>
<protein>
    <submittedName>
        <fullName evidence="13">Zinc transport protein ZntB</fullName>
    </submittedName>
</protein>
<evidence type="ECO:0000256" key="11">
    <source>
        <dbReference type="SAM" id="MobiDB-lite"/>
    </source>
</evidence>
<dbReference type="SUPFAM" id="SSF144083">
    <property type="entry name" value="Magnesium transport protein CorA, transmembrane region"/>
    <property type="match status" value="1"/>
</dbReference>
<dbReference type="GO" id="GO:0050897">
    <property type="term" value="F:cobalt ion binding"/>
    <property type="evidence" value="ECO:0007669"/>
    <property type="project" value="TreeGrafter"/>
</dbReference>
<keyword evidence="4" id="KW-1003">Cell membrane</keyword>
<name>A0A379ZIR3_SERMA</name>
<keyword evidence="3" id="KW-0813">Transport</keyword>
<evidence type="ECO:0000256" key="6">
    <source>
        <dbReference type="ARBA" id="ARBA00022692"/>
    </source>
</evidence>
<accession>A0A379ZIR3</accession>
<keyword evidence="8 12" id="KW-1133">Transmembrane helix</keyword>
<dbReference type="EMBL" id="UGYK01000002">
    <property type="protein sequence ID" value="SUI62417.1"/>
    <property type="molecule type" value="Genomic_DNA"/>
</dbReference>
<evidence type="ECO:0000256" key="8">
    <source>
        <dbReference type="ARBA" id="ARBA00022989"/>
    </source>
</evidence>
<feature type="transmembrane region" description="Helical" evidence="12">
    <location>
        <begin position="281"/>
        <end position="303"/>
    </location>
</feature>
<evidence type="ECO:0000256" key="7">
    <source>
        <dbReference type="ARBA" id="ARBA00022833"/>
    </source>
</evidence>
<dbReference type="GO" id="GO:0000287">
    <property type="term" value="F:magnesium ion binding"/>
    <property type="evidence" value="ECO:0007669"/>
    <property type="project" value="TreeGrafter"/>
</dbReference>
<evidence type="ECO:0000313" key="13">
    <source>
        <dbReference type="EMBL" id="SUI62417.1"/>
    </source>
</evidence>
<evidence type="ECO:0000256" key="4">
    <source>
        <dbReference type="ARBA" id="ARBA00022475"/>
    </source>
</evidence>
<dbReference type="Proteomes" id="UP000254765">
    <property type="component" value="Unassembled WGS sequence"/>
</dbReference>
<dbReference type="GO" id="GO:0005886">
    <property type="term" value="C:plasma membrane"/>
    <property type="evidence" value="ECO:0007669"/>
    <property type="project" value="UniProtKB-SubCell"/>
</dbReference>
<dbReference type="Gene3D" id="3.30.460.20">
    <property type="entry name" value="CorA soluble domain-like"/>
    <property type="match status" value="1"/>
</dbReference>
<dbReference type="InterPro" id="IPR002523">
    <property type="entry name" value="MgTranspt_CorA/ZnTranspt_ZntB"/>
</dbReference>
<evidence type="ECO:0000256" key="12">
    <source>
        <dbReference type="SAM" id="Phobius"/>
    </source>
</evidence>
<keyword evidence="9" id="KW-0406">Ion transport</keyword>
<feature type="region of interest" description="Disordered" evidence="11">
    <location>
        <begin position="355"/>
        <end position="384"/>
    </location>
</feature>
<keyword evidence="7" id="KW-0862">Zinc</keyword>
<dbReference type="InterPro" id="IPR045861">
    <property type="entry name" value="CorA_cytoplasmic_dom"/>
</dbReference>
<evidence type="ECO:0000256" key="5">
    <source>
        <dbReference type="ARBA" id="ARBA00022519"/>
    </source>
</evidence>
<evidence type="ECO:0000256" key="3">
    <source>
        <dbReference type="ARBA" id="ARBA00022448"/>
    </source>
</evidence>
<evidence type="ECO:0000256" key="10">
    <source>
        <dbReference type="ARBA" id="ARBA00023136"/>
    </source>
</evidence>
<organism evidence="13 14">
    <name type="scientific">Serratia marcescens</name>
    <dbReference type="NCBI Taxonomy" id="615"/>
    <lineage>
        <taxon>Bacteria</taxon>
        <taxon>Pseudomonadati</taxon>
        <taxon>Pseudomonadota</taxon>
        <taxon>Gammaproteobacteria</taxon>
        <taxon>Enterobacterales</taxon>
        <taxon>Yersiniaceae</taxon>
        <taxon>Serratia</taxon>
    </lineage>
</organism>
<evidence type="ECO:0000256" key="1">
    <source>
        <dbReference type="ARBA" id="ARBA00004651"/>
    </source>
</evidence>
<evidence type="ECO:0000313" key="14">
    <source>
        <dbReference type="Proteomes" id="UP000254765"/>
    </source>
</evidence>
<dbReference type="InterPro" id="IPR045863">
    <property type="entry name" value="CorA_TM1_TM2"/>
</dbReference>